<evidence type="ECO:0000256" key="5">
    <source>
        <dbReference type="ARBA" id="ARBA00022723"/>
    </source>
</evidence>
<keyword evidence="5" id="KW-0479">Metal-binding</keyword>
<feature type="domain" description="LITAF" evidence="9">
    <location>
        <begin position="77"/>
        <end position="162"/>
    </location>
</feature>
<dbReference type="InterPro" id="IPR037519">
    <property type="entry name" value="LITAF_fam"/>
</dbReference>
<dbReference type="PROSITE" id="PS51837">
    <property type="entry name" value="LITAF"/>
    <property type="match status" value="1"/>
</dbReference>
<dbReference type="PANTHER" id="PTHR23292">
    <property type="entry name" value="LIPOPOLYSACCHARIDE-INDUCED TUMOR NECROSIS FACTOR-ALPHA FACTOR"/>
    <property type="match status" value="1"/>
</dbReference>
<dbReference type="SMART" id="SM00714">
    <property type="entry name" value="LITAF"/>
    <property type="match status" value="1"/>
</dbReference>
<evidence type="ECO:0000256" key="3">
    <source>
        <dbReference type="ARBA" id="ARBA00004630"/>
    </source>
</evidence>
<keyword evidence="10" id="KW-1185">Reference proteome</keyword>
<dbReference type="AlphaFoldDB" id="A0A914CAE6"/>
<evidence type="ECO:0000313" key="11">
    <source>
        <dbReference type="WBParaSite" id="ACRNAN_Path_69.g246.t1"/>
    </source>
</evidence>
<name>A0A914CAE6_9BILA</name>
<dbReference type="PANTHER" id="PTHR23292:SF6">
    <property type="entry name" value="FI16602P1-RELATED"/>
    <property type="match status" value="1"/>
</dbReference>
<keyword evidence="7 8" id="KW-0472">Membrane</keyword>
<organism evidence="10 11">
    <name type="scientific">Acrobeloides nanus</name>
    <dbReference type="NCBI Taxonomy" id="290746"/>
    <lineage>
        <taxon>Eukaryota</taxon>
        <taxon>Metazoa</taxon>
        <taxon>Ecdysozoa</taxon>
        <taxon>Nematoda</taxon>
        <taxon>Chromadorea</taxon>
        <taxon>Rhabditida</taxon>
        <taxon>Tylenchina</taxon>
        <taxon>Cephalobomorpha</taxon>
        <taxon>Cephaloboidea</taxon>
        <taxon>Cephalobidae</taxon>
        <taxon>Acrobeloides</taxon>
    </lineage>
</organism>
<dbReference type="GO" id="GO:0031902">
    <property type="term" value="C:late endosome membrane"/>
    <property type="evidence" value="ECO:0007669"/>
    <property type="project" value="UniProtKB-SubCell"/>
</dbReference>
<dbReference type="Pfam" id="PF10601">
    <property type="entry name" value="zf-LITAF-like"/>
    <property type="match status" value="1"/>
</dbReference>
<proteinExistence type="inferred from homology"/>
<dbReference type="GO" id="GO:0005765">
    <property type="term" value="C:lysosomal membrane"/>
    <property type="evidence" value="ECO:0007669"/>
    <property type="project" value="UniProtKB-SubCell"/>
</dbReference>
<evidence type="ECO:0000259" key="9">
    <source>
        <dbReference type="PROSITE" id="PS51837"/>
    </source>
</evidence>
<evidence type="ECO:0000313" key="10">
    <source>
        <dbReference type="Proteomes" id="UP000887540"/>
    </source>
</evidence>
<keyword evidence="8" id="KW-0812">Transmembrane</keyword>
<dbReference type="InterPro" id="IPR006629">
    <property type="entry name" value="LITAF"/>
</dbReference>
<accession>A0A914CAE6</accession>
<evidence type="ECO:0000256" key="6">
    <source>
        <dbReference type="ARBA" id="ARBA00022833"/>
    </source>
</evidence>
<keyword evidence="6" id="KW-0862">Zinc</keyword>
<evidence type="ECO:0000256" key="4">
    <source>
        <dbReference type="ARBA" id="ARBA00005975"/>
    </source>
</evidence>
<dbReference type="WBParaSite" id="ACRNAN_Path_69.g246.t1">
    <property type="protein sequence ID" value="ACRNAN_Path_69.g246.t1"/>
    <property type="gene ID" value="ACRNAN_Path_69.g246"/>
</dbReference>
<sequence>MGSNVPPYPLEDKTQYYTVSSTPSVSVTNLATAVSASPPPAYAEVSPPPVVTMKNPPIVSVEVASTPVYAHQGYGHAPGYFEVGNLYWIPFGPYPTPVTCPHCRIDGVTNVQYDMGTCGWIAVIFLFIICFPLTCLPCLINEFQDAYHSCSNCYKLIGVYRR</sequence>
<reference evidence="11" key="1">
    <citation type="submission" date="2022-11" db="UniProtKB">
        <authorList>
            <consortium name="WormBaseParasite"/>
        </authorList>
    </citation>
    <scope>IDENTIFICATION</scope>
</reference>
<evidence type="ECO:0000256" key="7">
    <source>
        <dbReference type="ARBA" id="ARBA00023136"/>
    </source>
</evidence>
<comment type="subcellular location">
    <subcellularLocation>
        <location evidence="2">Endosome membrane</location>
        <topology evidence="2">Peripheral membrane protein</topology>
    </subcellularLocation>
    <subcellularLocation>
        <location evidence="1">Late endosome membrane</location>
    </subcellularLocation>
    <subcellularLocation>
        <location evidence="3">Lysosome membrane</location>
        <topology evidence="3">Peripheral membrane protein</topology>
        <orientation evidence="3">Cytoplasmic side</orientation>
    </subcellularLocation>
</comment>
<evidence type="ECO:0000256" key="2">
    <source>
        <dbReference type="ARBA" id="ARBA00004481"/>
    </source>
</evidence>
<dbReference type="GO" id="GO:0008270">
    <property type="term" value="F:zinc ion binding"/>
    <property type="evidence" value="ECO:0007669"/>
    <property type="project" value="TreeGrafter"/>
</dbReference>
<comment type="similarity">
    <text evidence="4">Belongs to the CDIP1/LITAF family.</text>
</comment>
<dbReference type="Proteomes" id="UP000887540">
    <property type="component" value="Unplaced"/>
</dbReference>
<evidence type="ECO:0000256" key="8">
    <source>
        <dbReference type="SAM" id="Phobius"/>
    </source>
</evidence>
<protein>
    <submittedName>
        <fullName evidence="11">LITAF domain-containing protein</fullName>
    </submittedName>
</protein>
<feature type="transmembrane region" description="Helical" evidence="8">
    <location>
        <begin position="119"/>
        <end position="140"/>
    </location>
</feature>
<evidence type="ECO:0000256" key="1">
    <source>
        <dbReference type="ARBA" id="ARBA00004414"/>
    </source>
</evidence>
<keyword evidence="8" id="KW-1133">Transmembrane helix</keyword>